<evidence type="ECO:0000313" key="9">
    <source>
        <dbReference type="Proteomes" id="UP001055025"/>
    </source>
</evidence>
<dbReference type="GO" id="GO:0005975">
    <property type="term" value="P:carbohydrate metabolic process"/>
    <property type="evidence" value="ECO:0007669"/>
    <property type="project" value="InterPro"/>
</dbReference>
<evidence type="ECO:0000256" key="4">
    <source>
        <dbReference type="ARBA" id="ARBA00023295"/>
    </source>
</evidence>
<keyword evidence="4 5" id="KW-0326">Glycosidase</keyword>
<dbReference type="EMBL" id="BQKC01000001">
    <property type="protein sequence ID" value="GJM55601.1"/>
    <property type="molecule type" value="Genomic_DNA"/>
</dbReference>
<dbReference type="AlphaFoldDB" id="A0AAV5B532"/>
<dbReference type="Pfam" id="PF00251">
    <property type="entry name" value="Glyco_hydro_32N"/>
    <property type="match status" value="1"/>
</dbReference>
<reference evidence="8" key="1">
    <citation type="journal article" date="2022" name="Int. J. Syst. Evol. Microbiol.">
        <title>Granulimonas faecalis gen. nov., sp. nov., and Leptogranulimonas caecicola gen. nov., sp. nov., novel lactate-producing Atopobiaceae bacteria isolated from mouse intestines, and an emended description of the family Atopobiaceae.</title>
        <authorList>
            <person name="Morinaga K."/>
            <person name="Kusada H."/>
            <person name="Sakamoto S."/>
            <person name="Murakami T."/>
            <person name="Toyoda A."/>
            <person name="Mori H."/>
            <person name="Meng X.Y."/>
            <person name="Takashino M."/>
            <person name="Murotomi K."/>
            <person name="Tamaki H."/>
        </authorList>
    </citation>
    <scope>NUCLEOTIDE SEQUENCE</scope>
    <source>
        <strain evidence="8">OPF53</strain>
    </source>
</reference>
<dbReference type="PANTHER" id="PTHR43101:SF1">
    <property type="entry name" value="BETA-FRUCTOSIDASE"/>
    <property type="match status" value="1"/>
</dbReference>
<comment type="similarity">
    <text evidence="1 5">Belongs to the glycosyl hydrolase 32 family.</text>
</comment>
<dbReference type="Proteomes" id="UP001055025">
    <property type="component" value="Unassembled WGS sequence"/>
</dbReference>
<dbReference type="InterPro" id="IPR001362">
    <property type="entry name" value="Glyco_hydro_32"/>
</dbReference>
<protein>
    <recommendedName>
        <fullName evidence="2">beta-fructofuranosidase</fullName>
        <ecNumber evidence="2">3.2.1.26</ecNumber>
    </recommendedName>
</protein>
<keyword evidence="9" id="KW-1185">Reference proteome</keyword>
<dbReference type="InterPro" id="IPR013148">
    <property type="entry name" value="Glyco_hydro_32_N"/>
</dbReference>
<dbReference type="InterPro" id="IPR013320">
    <property type="entry name" value="ConA-like_dom_sf"/>
</dbReference>
<dbReference type="GO" id="GO:0004564">
    <property type="term" value="F:beta-fructofuranosidase activity"/>
    <property type="evidence" value="ECO:0007669"/>
    <property type="project" value="UniProtKB-EC"/>
</dbReference>
<dbReference type="Gene3D" id="2.60.120.560">
    <property type="entry name" value="Exo-inulinase, domain 1"/>
    <property type="match status" value="1"/>
</dbReference>
<accession>A0AAV5B532</accession>
<keyword evidence="3 5" id="KW-0378">Hydrolase</keyword>
<proteinExistence type="inferred from homology"/>
<dbReference type="InterPro" id="IPR013189">
    <property type="entry name" value="Glyco_hydro_32_C"/>
</dbReference>
<evidence type="ECO:0000259" key="6">
    <source>
        <dbReference type="Pfam" id="PF00251"/>
    </source>
</evidence>
<evidence type="ECO:0000256" key="2">
    <source>
        <dbReference type="ARBA" id="ARBA00012758"/>
    </source>
</evidence>
<evidence type="ECO:0000256" key="3">
    <source>
        <dbReference type="ARBA" id="ARBA00022801"/>
    </source>
</evidence>
<evidence type="ECO:0000259" key="7">
    <source>
        <dbReference type="Pfam" id="PF08244"/>
    </source>
</evidence>
<gene>
    <name evidence="8" type="ORF">ATOP_12560</name>
</gene>
<dbReference type="SUPFAM" id="SSF75005">
    <property type="entry name" value="Arabinanase/levansucrase/invertase"/>
    <property type="match status" value="1"/>
</dbReference>
<evidence type="ECO:0000256" key="5">
    <source>
        <dbReference type="RuleBase" id="RU362110"/>
    </source>
</evidence>
<dbReference type="EC" id="3.2.1.26" evidence="2"/>
<sequence length="372" mass="39616">MLDGRESNTVLVESDDGGVFGSKRLVMTVDDYPASVTCHVRDPRVLANPGEGGPAFLMLLGARAKGADRDRDRGEVLVYGSDDLVHWAFANTVASERPLGYMWECPDLLVLGAAEATRAPGFDPAAPPLAVLSVSPQGMEGPAAGANVYPSGHMPFSGSLLGPCSLGEFTLWDAGFDFYAPQTFEAEDGRRILIGWMGMADCPDHANSTVDHGWQHCFTLPREVVTDGRTVLQRPVVELAGFRGPVLEGEGSLRAEGLPAFDLEVSGIRGPRCAVTLAGGLDVTYNAAVGEVAMAFRDRSRGSMGGARGERRVAVPALRSFHVVGDASLVEVFCNGGEQVFSTRYYPSSYSVAVEAPGARSRLWPLEVPLTL</sequence>
<feature type="domain" description="Glycosyl hydrolase family 32 C-terminal" evidence="7">
    <location>
        <begin position="320"/>
        <end position="354"/>
    </location>
</feature>
<dbReference type="SMART" id="SM00640">
    <property type="entry name" value="Glyco_32"/>
    <property type="match status" value="1"/>
</dbReference>
<dbReference type="Pfam" id="PF08244">
    <property type="entry name" value="Glyco_hydro_32C"/>
    <property type="match status" value="1"/>
</dbReference>
<dbReference type="Gene3D" id="2.115.10.20">
    <property type="entry name" value="Glycosyl hydrolase domain, family 43"/>
    <property type="match status" value="1"/>
</dbReference>
<name>A0AAV5B532_9ACTN</name>
<feature type="domain" description="Glycosyl hydrolase family 32 N-terminal" evidence="6">
    <location>
        <begin position="13"/>
        <end position="235"/>
    </location>
</feature>
<comment type="caution">
    <text evidence="8">The sequence shown here is derived from an EMBL/GenBank/DDBJ whole genome shotgun (WGS) entry which is preliminary data.</text>
</comment>
<dbReference type="SUPFAM" id="SSF49899">
    <property type="entry name" value="Concanavalin A-like lectins/glucanases"/>
    <property type="match status" value="1"/>
</dbReference>
<organism evidence="8 9">
    <name type="scientific">Granulimonas faecalis</name>
    <dbReference type="NCBI Taxonomy" id="2894155"/>
    <lineage>
        <taxon>Bacteria</taxon>
        <taxon>Bacillati</taxon>
        <taxon>Actinomycetota</taxon>
        <taxon>Coriobacteriia</taxon>
        <taxon>Coriobacteriales</taxon>
        <taxon>Kribbibacteriaceae</taxon>
        <taxon>Granulimonas</taxon>
    </lineage>
</organism>
<dbReference type="InterPro" id="IPR051214">
    <property type="entry name" value="GH32_Enzymes"/>
</dbReference>
<dbReference type="InterPro" id="IPR023296">
    <property type="entry name" value="Glyco_hydro_beta-prop_sf"/>
</dbReference>
<dbReference type="PANTHER" id="PTHR43101">
    <property type="entry name" value="BETA-FRUCTOSIDASE"/>
    <property type="match status" value="1"/>
</dbReference>
<evidence type="ECO:0000313" key="8">
    <source>
        <dbReference type="EMBL" id="GJM55601.1"/>
    </source>
</evidence>
<evidence type="ECO:0000256" key="1">
    <source>
        <dbReference type="ARBA" id="ARBA00009902"/>
    </source>
</evidence>